<evidence type="ECO:0000256" key="12">
    <source>
        <dbReference type="HAMAP-Rule" id="MF_01665"/>
    </source>
</evidence>
<comment type="similarity">
    <text evidence="12">Belongs to the COX15/CtaA family. Type 2 subfamily.</text>
</comment>
<organism evidence="13 14">
    <name type="scientific">Glacieibacterium frigidum</name>
    <dbReference type="NCBI Taxonomy" id="2593303"/>
    <lineage>
        <taxon>Bacteria</taxon>
        <taxon>Pseudomonadati</taxon>
        <taxon>Pseudomonadota</taxon>
        <taxon>Alphaproteobacteria</taxon>
        <taxon>Sphingomonadales</taxon>
        <taxon>Sphingosinicellaceae</taxon>
        <taxon>Glacieibacterium</taxon>
    </lineage>
</organism>
<protein>
    <recommendedName>
        <fullName evidence="12">Heme A synthase</fullName>
        <shortName evidence="12">HAS</shortName>
        <ecNumber evidence="12">1.17.99.9</ecNumber>
    </recommendedName>
    <alternativeName>
        <fullName evidence="12">Cytochrome aa3-controlling protein</fullName>
    </alternativeName>
</protein>
<dbReference type="Pfam" id="PF02628">
    <property type="entry name" value="COX15-CtaA"/>
    <property type="match status" value="1"/>
</dbReference>
<keyword evidence="9 12" id="KW-0472">Membrane</keyword>
<evidence type="ECO:0000256" key="3">
    <source>
        <dbReference type="ARBA" id="ARBA00022692"/>
    </source>
</evidence>
<dbReference type="Proteomes" id="UP000317894">
    <property type="component" value="Unassembled WGS sequence"/>
</dbReference>
<dbReference type="PANTHER" id="PTHR23289">
    <property type="entry name" value="CYTOCHROME C OXIDASE ASSEMBLY PROTEIN COX15"/>
    <property type="match status" value="1"/>
</dbReference>
<comment type="subcellular location">
    <subcellularLocation>
        <location evidence="12">Cell membrane</location>
        <topology evidence="12">Multi-pass membrane protein</topology>
    </subcellularLocation>
    <subcellularLocation>
        <location evidence="2">Membrane</location>
        <topology evidence="2">Multi-pass membrane protein</topology>
    </subcellularLocation>
</comment>
<dbReference type="UniPathway" id="UPA00269">
    <property type="reaction ID" value="UER00713"/>
</dbReference>
<keyword evidence="4 12" id="KW-0479">Metal-binding</keyword>
<evidence type="ECO:0000256" key="1">
    <source>
        <dbReference type="ARBA" id="ARBA00001970"/>
    </source>
</evidence>
<keyword evidence="7 12" id="KW-0408">Iron</keyword>
<keyword evidence="12" id="KW-1003">Cell membrane</keyword>
<dbReference type="HAMAP" id="MF_01665">
    <property type="entry name" value="HemeA_synth_type2"/>
    <property type="match status" value="1"/>
</dbReference>
<evidence type="ECO:0000256" key="9">
    <source>
        <dbReference type="ARBA" id="ARBA00023136"/>
    </source>
</evidence>
<sequence length="325" mass="34533">MASIALPLAETRARPLAIANWLLGVAALVFLIVVVGGITRLTESGLSMVRWEPISGIVPPLNAADWAAEFAAYQASPQYTKINAGMTLEAFKEIYFWEYVHRVLARIFGVALLLPLLWFAVKRAIPAGYGWRLGGILALGVLQPVVGWWMVASGLVDRPSVAHERLAIHLCLALTIMGACIWTALDLREGRARLAGWAAPFLALLGVQIVWGAFTAGLRAGHAADTWPLMLGALVPPLGSIIDDPVSVQWVHRSLAWFVAAAALWIAVREGGRRGALLGGLVVLQFALGVLTVVGGVPIAIAAAHQAGAAALLAATLWLAHRGRA</sequence>
<dbReference type="AlphaFoldDB" id="A0A552UIJ3"/>
<name>A0A552UIJ3_9SPHN</name>
<comment type="pathway">
    <text evidence="10 12">Porphyrin-containing compound metabolism; heme A biosynthesis; heme A from heme O: step 1/1.</text>
</comment>
<keyword evidence="6 12" id="KW-0560">Oxidoreductase</keyword>
<evidence type="ECO:0000256" key="5">
    <source>
        <dbReference type="ARBA" id="ARBA00022989"/>
    </source>
</evidence>
<reference evidence="13 14" key="1">
    <citation type="submission" date="2019-07" db="EMBL/GenBank/DDBJ databases">
        <title>Novel species isolated from glacier.</title>
        <authorList>
            <person name="Liu Q."/>
            <person name="Xin Y.-H."/>
        </authorList>
    </citation>
    <scope>NUCLEOTIDE SEQUENCE [LARGE SCALE GENOMIC DNA]</scope>
    <source>
        <strain evidence="13 14">LB1R16</strain>
    </source>
</reference>
<comment type="subunit">
    <text evidence="12">Interacts with CtaB.</text>
</comment>
<dbReference type="EMBL" id="VJWA01000001">
    <property type="protein sequence ID" value="TRW18046.1"/>
    <property type="molecule type" value="Genomic_DNA"/>
</dbReference>
<evidence type="ECO:0000313" key="14">
    <source>
        <dbReference type="Proteomes" id="UP000317894"/>
    </source>
</evidence>
<evidence type="ECO:0000313" key="13">
    <source>
        <dbReference type="EMBL" id="TRW18046.1"/>
    </source>
</evidence>
<dbReference type="EC" id="1.17.99.9" evidence="12"/>
<gene>
    <name evidence="12" type="primary">ctaA</name>
    <name evidence="13" type="ORF">FMM06_08015</name>
</gene>
<feature type="transmembrane region" description="Helical" evidence="12">
    <location>
        <begin position="299"/>
        <end position="320"/>
    </location>
</feature>
<feature type="transmembrane region" description="Helical" evidence="12">
    <location>
        <begin position="166"/>
        <end position="185"/>
    </location>
</feature>
<evidence type="ECO:0000256" key="4">
    <source>
        <dbReference type="ARBA" id="ARBA00022723"/>
    </source>
</evidence>
<dbReference type="PANTHER" id="PTHR23289:SF2">
    <property type="entry name" value="CYTOCHROME C OXIDASE ASSEMBLY PROTEIN COX15 HOMOLOG"/>
    <property type="match status" value="1"/>
</dbReference>
<evidence type="ECO:0000256" key="2">
    <source>
        <dbReference type="ARBA" id="ARBA00004141"/>
    </source>
</evidence>
<accession>A0A552UIJ3</accession>
<evidence type="ECO:0000256" key="7">
    <source>
        <dbReference type="ARBA" id="ARBA00023004"/>
    </source>
</evidence>
<feature type="transmembrane region" description="Helical" evidence="12">
    <location>
        <begin position="133"/>
        <end position="151"/>
    </location>
</feature>
<evidence type="ECO:0000256" key="11">
    <source>
        <dbReference type="ARBA" id="ARBA00048044"/>
    </source>
</evidence>
<dbReference type="OrthoDB" id="9793156at2"/>
<feature type="transmembrane region" description="Helical" evidence="12">
    <location>
        <begin position="21"/>
        <end position="41"/>
    </location>
</feature>
<feature type="binding site" description="axial binding residue" evidence="12">
    <location>
        <position position="305"/>
    </location>
    <ligand>
        <name>heme</name>
        <dbReference type="ChEBI" id="CHEBI:30413"/>
    </ligand>
    <ligandPart>
        <name>Fe</name>
        <dbReference type="ChEBI" id="CHEBI:18248"/>
    </ligandPart>
</feature>
<feature type="transmembrane region" description="Helical" evidence="12">
    <location>
        <begin position="275"/>
        <end position="293"/>
    </location>
</feature>
<dbReference type="GO" id="GO:0046872">
    <property type="term" value="F:metal ion binding"/>
    <property type="evidence" value="ECO:0007669"/>
    <property type="project" value="UniProtKB-KW"/>
</dbReference>
<dbReference type="GO" id="GO:0120547">
    <property type="term" value="F:heme A synthase activity"/>
    <property type="evidence" value="ECO:0007669"/>
    <property type="project" value="UniProtKB-EC"/>
</dbReference>
<dbReference type="InterPro" id="IPR003780">
    <property type="entry name" value="COX15/CtaA_fam"/>
</dbReference>
<comment type="catalytic activity">
    <reaction evidence="11">
        <text>Fe(II)-heme o + 2 A + H2O = Fe(II)-heme a + 2 AH2</text>
        <dbReference type="Rhea" id="RHEA:63388"/>
        <dbReference type="ChEBI" id="CHEBI:13193"/>
        <dbReference type="ChEBI" id="CHEBI:15377"/>
        <dbReference type="ChEBI" id="CHEBI:17499"/>
        <dbReference type="ChEBI" id="CHEBI:60530"/>
        <dbReference type="ChEBI" id="CHEBI:61715"/>
        <dbReference type="EC" id="1.17.99.9"/>
    </reaction>
    <physiologicalReaction direction="left-to-right" evidence="11">
        <dbReference type="Rhea" id="RHEA:63389"/>
    </physiologicalReaction>
</comment>
<dbReference type="GO" id="GO:0006784">
    <property type="term" value="P:heme A biosynthetic process"/>
    <property type="evidence" value="ECO:0007669"/>
    <property type="project" value="UniProtKB-UniRule"/>
</dbReference>
<evidence type="ECO:0000256" key="10">
    <source>
        <dbReference type="ARBA" id="ARBA00044501"/>
    </source>
</evidence>
<evidence type="ECO:0000256" key="8">
    <source>
        <dbReference type="ARBA" id="ARBA00023133"/>
    </source>
</evidence>
<keyword evidence="5 12" id="KW-1133">Transmembrane helix</keyword>
<comment type="function">
    <text evidence="12">Catalyzes the conversion of heme O to heme A by two successive hydroxylations of the methyl group at C8. The first hydroxylation forms heme I, the second hydroxylation results in an unstable dihydroxymethyl group, which spontaneously dehydrates, resulting in the formyl group of heme A.</text>
</comment>
<keyword evidence="8 12" id="KW-0350">Heme biosynthesis</keyword>
<dbReference type="RefSeq" id="WP_144236740.1">
    <property type="nucleotide sequence ID" value="NZ_VJWA01000001.1"/>
</dbReference>
<feature type="transmembrane region" description="Helical" evidence="12">
    <location>
        <begin position="197"/>
        <end position="218"/>
    </location>
</feature>
<feature type="transmembrane region" description="Helical" evidence="12">
    <location>
        <begin position="103"/>
        <end position="121"/>
    </location>
</feature>
<proteinExistence type="inferred from homology"/>
<feature type="transmembrane region" description="Helical" evidence="12">
    <location>
        <begin position="250"/>
        <end position="268"/>
    </location>
</feature>
<comment type="caution">
    <text evidence="13">The sequence shown here is derived from an EMBL/GenBank/DDBJ whole genome shotgun (WGS) entry which is preliminary data.</text>
</comment>
<dbReference type="InterPro" id="IPR023754">
    <property type="entry name" value="HemeA_Synthase_type2"/>
</dbReference>
<comment type="cofactor">
    <cofactor evidence="1 12">
        <name>heme b</name>
        <dbReference type="ChEBI" id="CHEBI:60344"/>
    </cofactor>
</comment>
<evidence type="ECO:0000256" key="6">
    <source>
        <dbReference type="ARBA" id="ARBA00023002"/>
    </source>
</evidence>
<dbReference type="GO" id="GO:0005886">
    <property type="term" value="C:plasma membrane"/>
    <property type="evidence" value="ECO:0007669"/>
    <property type="project" value="UniProtKB-SubCell"/>
</dbReference>
<keyword evidence="3 12" id="KW-0812">Transmembrane</keyword>
<feature type="binding site" description="axial binding residue" evidence="12">
    <location>
        <position position="252"/>
    </location>
    <ligand>
        <name>heme</name>
        <dbReference type="ChEBI" id="CHEBI:30413"/>
    </ligand>
    <ligandPart>
        <name>Fe</name>
        <dbReference type="ChEBI" id="CHEBI:18248"/>
    </ligandPart>
</feature>
<keyword evidence="14" id="KW-1185">Reference proteome</keyword>